<evidence type="ECO:0000256" key="3">
    <source>
        <dbReference type="ARBA" id="ARBA00023242"/>
    </source>
</evidence>
<organism evidence="6 7">
    <name type="scientific">Paraconiothyrium brasiliense</name>
    <dbReference type="NCBI Taxonomy" id="300254"/>
    <lineage>
        <taxon>Eukaryota</taxon>
        <taxon>Fungi</taxon>
        <taxon>Dikarya</taxon>
        <taxon>Ascomycota</taxon>
        <taxon>Pezizomycotina</taxon>
        <taxon>Dothideomycetes</taxon>
        <taxon>Pleosporomycetidae</taxon>
        <taxon>Pleosporales</taxon>
        <taxon>Massarineae</taxon>
        <taxon>Didymosphaeriaceae</taxon>
        <taxon>Paraconiothyrium</taxon>
    </lineage>
</organism>
<feature type="region of interest" description="Disordered" evidence="4">
    <location>
        <begin position="393"/>
        <end position="413"/>
    </location>
</feature>
<feature type="region of interest" description="Disordered" evidence="4">
    <location>
        <begin position="1"/>
        <end position="21"/>
    </location>
</feature>
<keyword evidence="2" id="KW-0804">Transcription</keyword>
<sequence>MDCQPGDASSSGRMTKGERSERLEKVIKHILETSSLDNEELRIMSDSIPELTEPGKISHSTATENSLSTFSRQLEKKLSDAGADVLETANSEHEGTKPYRGVYSDSEISIAVMGTLPSKAVAICLAEVCFARVQCNSFYADENWAKTQIDLIYLTSATLSEKNIPMIATIMMIIALGTQFSADTSYESLGPLLYERTISMLPELIRRSDFESVRACLLIATFLFPIDHSGAAYTYLGLALHMAIRNKMHKHAHDEVQVRVWWTLYTFYQRARIVHGYPKTLSYGEVEVRRPRLDPVLEPRNGPSNFLNQVMLIEITITLEKIAYELALLRKERRPAHIANLLVHRRNLLELEDELPHLDIQEDKSRLRLDIHLHLHYWHARLFVGRPFLLEQPSPTEQTSSHPAQTASSGPSSSMILRQDAVNAAERIVQLCQLIHENIGLARASYATEFTSLRAAMLVLIARCITGMAPTISDLLKQGLELIQRMSLGQGQANAEARVLVALQRAIVRLHKRTSSIENHPTNGPLADQMREWEMLWQQQSPDFTQYFGDLPADDTFVDETVLNTDPTRSDKIDMFNQSHEDMWSAIFNAQLDEFNLISAVNGSLDYPGFSELG</sequence>
<dbReference type="PANTHER" id="PTHR47424">
    <property type="entry name" value="REGULATORY PROTEIN GAL4"/>
    <property type="match status" value="1"/>
</dbReference>
<evidence type="ECO:0000256" key="1">
    <source>
        <dbReference type="ARBA" id="ARBA00023015"/>
    </source>
</evidence>
<comment type="caution">
    <text evidence="6">The sequence shown here is derived from an EMBL/GenBank/DDBJ whole genome shotgun (WGS) entry which is preliminary data.</text>
</comment>
<dbReference type="Proteomes" id="UP001521785">
    <property type="component" value="Unassembled WGS sequence"/>
</dbReference>
<evidence type="ECO:0000259" key="5">
    <source>
        <dbReference type="SMART" id="SM00906"/>
    </source>
</evidence>
<keyword evidence="3" id="KW-0539">Nucleus</keyword>
<keyword evidence="7" id="KW-1185">Reference proteome</keyword>
<accession>A0ABR3RDZ7</accession>
<evidence type="ECO:0000313" key="6">
    <source>
        <dbReference type="EMBL" id="KAL1602666.1"/>
    </source>
</evidence>
<protein>
    <recommendedName>
        <fullName evidence="5">Xylanolytic transcriptional activator regulatory domain-containing protein</fullName>
    </recommendedName>
</protein>
<dbReference type="InterPro" id="IPR007219">
    <property type="entry name" value="XnlR_reg_dom"/>
</dbReference>
<dbReference type="PANTHER" id="PTHR47424:SF6">
    <property type="entry name" value="PROLINE UTILIZATION TRANS-ACTIVATOR"/>
    <property type="match status" value="1"/>
</dbReference>
<evidence type="ECO:0000256" key="2">
    <source>
        <dbReference type="ARBA" id="ARBA00023163"/>
    </source>
</evidence>
<name>A0ABR3RDZ7_9PLEO</name>
<dbReference type="EMBL" id="JAKJXO020000007">
    <property type="protein sequence ID" value="KAL1602666.1"/>
    <property type="molecule type" value="Genomic_DNA"/>
</dbReference>
<feature type="domain" description="Xylanolytic transcriptional activator regulatory" evidence="5">
    <location>
        <begin position="232"/>
        <end position="297"/>
    </location>
</feature>
<dbReference type="Pfam" id="PF04082">
    <property type="entry name" value="Fungal_trans"/>
    <property type="match status" value="1"/>
</dbReference>
<dbReference type="InterPro" id="IPR051127">
    <property type="entry name" value="Fungal_SecMet_Regulators"/>
</dbReference>
<keyword evidence="1" id="KW-0805">Transcription regulation</keyword>
<gene>
    <name evidence="6" type="ORF">SLS60_006083</name>
</gene>
<reference evidence="6 7" key="1">
    <citation type="submission" date="2024-02" db="EMBL/GenBank/DDBJ databases">
        <title>De novo assembly and annotation of 12 fungi associated with fruit tree decline syndrome in Ontario, Canada.</title>
        <authorList>
            <person name="Sulman M."/>
            <person name="Ellouze W."/>
            <person name="Ilyukhin E."/>
        </authorList>
    </citation>
    <scope>NUCLEOTIDE SEQUENCE [LARGE SCALE GENOMIC DNA]</scope>
    <source>
        <strain evidence="6 7">M42-189</strain>
    </source>
</reference>
<proteinExistence type="predicted"/>
<evidence type="ECO:0000313" key="7">
    <source>
        <dbReference type="Proteomes" id="UP001521785"/>
    </source>
</evidence>
<evidence type="ECO:0000256" key="4">
    <source>
        <dbReference type="SAM" id="MobiDB-lite"/>
    </source>
</evidence>
<dbReference type="CDD" id="cd12148">
    <property type="entry name" value="fungal_TF_MHR"/>
    <property type="match status" value="1"/>
</dbReference>
<dbReference type="SMART" id="SM00906">
    <property type="entry name" value="Fungal_trans"/>
    <property type="match status" value="1"/>
</dbReference>